<dbReference type="OrthoDB" id="9810906at2"/>
<feature type="transmembrane region" description="Helical" evidence="2">
    <location>
        <begin position="12"/>
        <end position="33"/>
    </location>
</feature>
<dbReference type="SMART" id="SM00854">
    <property type="entry name" value="PGA_cap"/>
    <property type="match status" value="1"/>
</dbReference>
<dbReference type="InterPro" id="IPR019079">
    <property type="entry name" value="Capsule_synth_CapA"/>
</dbReference>
<keyword evidence="2" id="KW-0812">Transmembrane</keyword>
<sequence>MRSRRGNGKRKWVIRGIAALAVIGVAIGAANLLQHVRSQGTDKAGHPIEPSVPVVNEDTSYETIKLAAVGDVMFHNAQLESAKLATGGYDFKPVFAEVKPIIGAADIAVANFETTTAGSHPYKHQGYPRFNSPDEAVDALKDAGFDILTTANNHSLDTGKQGVIRTLETIESYGLSAVGTYASRPDTRVLMKEAKGIKLAFMSYTESLNGLESLLAPEELDAMVNKADEAKMQEDIAYAKEQGADLIIASLHWGNEYEREPSSGQTALAQRLSNYGVDIILGSHPHVIQKSEWLQSGDRKTFVVYSMGNFISNQRQETLDNVFTEDGIIVQFEIRKDKQSGATSIHKVDYVPTWVYRDMKPGDNAFAYRILPAEDYSGSLELSAAFKARMERSYQDTMSQMDVSVQNDES</sequence>
<dbReference type="InterPro" id="IPR029052">
    <property type="entry name" value="Metallo-depent_PP-like"/>
</dbReference>
<comment type="caution">
    <text evidence="4">The sequence shown here is derived from an EMBL/GenBank/DDBJ whole genome shotgun (WGS) entry which is preliminary data.</text>
</comment>
<reference evidence="4 5" key="1">
    <citation type="submission" date="2018-09" db="EMBL/GenBank/DDBJ databases">
        <title>Paenibacillus aracenensis nov. sp. isolated from a cave in southern Spain.</title>
        <authorList>
            <person name="Jurado V."/>
            <person name="Gutierrez-Patricio S."/>
            <person name="Gonzalez-Pimentel J.L."/>
            <person name="Miller A.Z."/>
            <person name="Laiz L."/>
            <person name="Saiz-Jimenez C."/>
        </authorList>
    </citation>
    <scope>NUCLEOTIDE SEQUENCE [LARGE SCALE GENOMIC DNA]</scope>
    <source>
        <strain evidence="4 5">JCM 19203</strain>
    </source>
</reference>
<dbReference type="Gene3D" id="3.60.21.10">
    <property type="match status" value="1"/>
</dbReference>
<dbReference type="RefSeq" id="WP_120109571.1">
    <property type="nucleotide sequence ID" value="NZ_QXQB01000002.1"/>
</dbReference>
<protein>
    <submittedName>
        <fullName evidence="4">CapA family protein</fullName>
    </submittedName>
</protein>
<evidence type="ECO:0000256" key="1">
    <source>
        <dbReference type="ARBA" id="ARBA00005662"/>
    </source>
</evidence>
<accession>A0A3A6PNM5</accession>
<keyword evidence="2" id="KW-1133">Transmembrane helix</keyword>
<evidence type="ECO:0000313" key="5">
    <source>
        <dbReference type="Proteomes" id="UP000267798"/>
    </source>
</evidence>
<dbReference type="SUPFAM" id="SSF56300">
    <property type="entry name" value="Metallo-dependent phosphatases"/>
    <property type="match status" value="1"/>
</dbReference>
<name>A0A3A6PNM5_9BACL</name>
<proteinExistence type="inferred from homology"/>
<gene>
    <name evidence="4" type="ORF">D3P09_10400</name>
</gene>
<dbReference type="AlphaFoldDB" id="A0A3A6PNM5"/>
<dbReference type="Pfam" id="PF09587">
    <property type="entry name" value="PGA_cap"/>
    <property type="match status" value="1"/>
</dbReference>
<dbReference type="InterPro" id="IPR052169">
    <property type="entry name" value="CW_Biosynth-Accessory"/>
</dbReference>
<evidence type="ECO:0000313" key="4">
    <source>
        <dbReference type="EMBL" id="RJX39799.1"/>
    </source>
</evidence>
<keyword evidence="5" id="KW-1185">Reference proteome</keyword>
<organism evidence="4 5">
    <name type="scientific">Paenibacillus pinisoli</name>
    <dbReference type="NCBI Taxonomy" id="1276110"/>
    <lineage>
        <taxon>Bacteria</taxon>
        <taxon>Bacillati</taxon>
        <taxon>Bacillota</taxon>
        <taxon>Bacilli</taxon>
        <taxon>Bacillales</taxon>
        <taxon>Paenibacillaceae</taxon>
        <taxon>Paenibacillus</taxon>
    </lineage>
</organism>
<comment type="similarity">
    <text evidence="1">Belongs to the CapA family.</text>
</comment>
<evidence type="ECO:0000256" key="2">
    <source>
        <dbReference type="SAM" id="Phobius"/>
    </source>
</evidence>
<keyword evidence="2" id="KW-0472">Membrane</keyword>
<dbReference type="PANTHER" id="PTHR33393:SF12">
    <property type="entry name" value="CAPSULE BIOSYNTHESIS PROTEIN CAPA"/>
    <property type="match status" value="1"/>
</dbReference>
<feature type="domain" description="Capsule synthesis protein CapA" evidence="3">
    <location>
        <begin position="65"/>
        <end position="314"/>
    </location>
</feature>
<dbReference type="CDD" id="cd07381">
    <property type="entry name" value="MPP_CapA"/>
    <property type="match status" value="1"/>
</dbReference>
<evidence type="ECO:0000259" key="3">
    <source>
        <dbReference type="SMART" id="SM00854"/>
    </source>
</evidence>
<dbReference type="EMBL" id="QXQB01000002">
    <property type="protein sequence ID" value="RJX39799.1"/>
    <property type="molecule type" value="Genomic_DNA"/>
</dbReference>
<dbReference type="PANTHER" id="PTHR33393">
    <property type="entry name" value="POLYGLUTAMINE SYNTHESIS ACCESSORY PROTEIN RV0574C-RELATED"/>
    <property type="match status" value="1"/>
</dbReference>
<dbReference type="Proteomes" id="UP000267798">
    <property type="component" value="Unassembled WGS sequence"/>
</dbReference>